<dbReference type="InterPro" id="IPR029753">
    <property type="entry name" value="D-isomer_DH_CS"/>
</dbReference>
<dbReference type="SUPFAM" id="SSF51735">
    <property type="entry name" value="NAD(P)-binding Rossmann-fold domains"/>
    <property type="match status" value="1"/>
</dbReference>
<dbReference type="PROSITE" id="PS00670">
    <property type="entry name" value="D_2_HYDROXYACID_DH_2"/>
    <property type="match status" value="1"/>
</dbReference>
<keyword evidence="2 4" id="KW-0560">Oxidoreductase</keyword>
<evidence type="ECO:0000256" key="2">
    <source>
        <dbReference type="ARBA" id="ARBA00023002"/>
    </source>
</evidence>
<dbReference type="PROSITE" id="PS00671">
    <property type="entry name" value="D_2_HYDROXYACID_DH_3"/>
    <property type="match status" value="1"/>
</dbReference>
<dbReference type="OrthoDB" id="9805416at2"/>
<dbReference type="HOGENOM" id="CLU_019796_1_3_9"/>
<evidence type="ECO:0000259" key="5">
    <source>
        <dbReference type="Pfam" id="PF00389"/>
    </source>
</evidence>
<dbReference type="KEGG" id="cac:CA_C2945"/>
<dbReference type="CDD" id="cd12162">
    <property type="entry name" value="2-Hacid_dh_4"/>
    <property type="match status" value="1"/>
</dbReference>
<dbReference type="Pfam" id="PF00389">
    <property type="entry name" value="2-Hacid_dh"/>
    <property type="match status" value="1"/>
</dbReference>
<protein>
    <submittedName>
        <fullName evidence="7">Possible phosphoglycerate dehydrogenase</fullName>
    </submittedName>
</protein>
<dbReference type="PANTHER" id="PTHR43761">
    <property type="entry name" value="D-ISOMER SPECIFIC 2-HYDROXYACID DEHYDROGENASE FAMILY PROTEIN (AFU_ORTHOLOGUE AFUA_1G13630)"/>
    <property type="match status" value="1"/>
</dbReference>
<dbReference type="RefSeq" id="WP_010966228.1">
    <property type="nucleotide sequence ID" value="NC_003030.1"/>
</dbReference>
<dbReference type="FunFam" id="3.40.50.720:FF:000203">
    <property type="entry name" value="D-3-phosphoglycerate dehydrogenase (SerA)"/>
    <property type="match status" value="1"/>
</dbReference>
<dbReference type="SUPFAM" id="SSF52283">
    <property type="entry name" value="Formate/glycerate dehydrogenase catalytic domain-like"/>
    <property type="match status" value="1"/>
</dbReference>
<evidence type="ECO:0000256" key="4">
    <source>
        <dbReference type="RuleBase" id="RU003719"/>
    </source>
</evidence>
<keyword evidence="8" id="KW-1185">Reference proteome</keyword>
<evidence type="ECO:0000256" key="1">
    <source>
        <dbReference type="ARBA" id="ARBA00005854"/>
    </source>
</evidence>
<evidence type="ECO:0000313" key="8">
    <source>
        <dbReference type="Proteomes" id="UP000000814"/>
    </source>
</evidence>
<dbReference type="PATRIC" id="fig|272562.8.peg.3129"/>
<keyword evidence="3" id="KW-0520">NAD</keyword>
<organism evidence="7 8">
    <name type="scientific">Clostridium acetobutylicum (strain ATCC 824 / DSM 792 / JCM 1419 / IAM 19013 / LMG 5710 / NBRC 13948 / NRRL B-527 / VKM B-1787 / 2291 / W)</name>
    <dbReference type="NCBI Taxonomy" id="272562"/>
    <lineage>
        <taxon>Bacteria</taxon>
        <taxon>Bacillati</taxon>
        <taxon>Bacillota</taxon>
        <taxon>Clostridia</taxon>
        <taxon>Eubacteriales</taxon>
        <taxon>Clostridiaceae</taxon>
        <taxon>Clostridium</taxon>
    </lineage>
</organism>
<dbReference type="InterPro" id="IPR050418">
    <property type="entry name" value="D-iso_2-hydroxyacid_DH_PdxB"/>
</dbReference>
<dbReference type="InterPro" id="IPR006139">
    <property type="entry name" value="D-isomer_2_OHA_DH_cat_dom"/>
</dbReference>
<dbReference type="Gene3D" id="3.40.50.720">
    <property type="entry name" value="NAD(P)-binding Rossmann-like Domain"/>
    <property type="match status" value="2"/>
</dbReference>
<dbReference type="InterPro" id="IPR006140">
    <property type="entry name" value="D-isomer_DH_NAD-bd"/>
</dbReference>
<reference evidence="7 8" key="1">
    <citation type="journal article" date="2001" name="J. Bacteriol.">
        <title>Genome sequence and comparative analysis of the solvent-producing bacterium Clostridium acetobutylicum.</title>
        <authorList>
            <person name="Nolling J."/>
            <person name="Breton G."/>
            <person name="Omelchenko M.V."/>
            <person name="Makarova K.S."/>
            <person name="Zeng Q."/>
            <person name="Gibson R."/>
            <person name="Lee H.M."/>
            <person name="Dubois J."/>
            <person name="Qiu D."/>
            <person name="Hitti J."/>
            <person name="Wolf Y.I."/>
            <person name="Tatusov R.L."/>
            <person name="Sabathe F."/>
            <person name="Doucette-Stamm L."/>
            <person name="Soucaille P."/>
            <person name="Daly M.J."/>
            <person name="Bennett G.N."/>
            <person name="Koonin E.V."/>
            <person name="Smith D.R."/>
        </authorList>
    </citation>
    <scope>NUCLEOTIDE SEQUENCE [LARGE SCALE GENOMIC DNA]</scope>
    <source>
        <strain evidence="8">ATCC 824 / DSM 792 / JCM 1419 / LMG 5710 / VKM B-1787</strain>
    </source>
</reference>
<gene>
    <name evidence="7" type="ordered locus">CA_C2945</name>
</gene>
<dbReference type="eggNOG" id="COG1052">
    <property type="taxonomic scope" value="Bacteria"/>
</dbReference>
<dbReference type="GeneID" id="44999433"/>
<dbReference type="PIR" id="D97262">
    <property type="entry name" value="D97262"/>
</dbReference>
<dbReference type="Proteomes" id="UP000000814">
    <property type="component" value="Chromosome"/>
</dbReference>
<evidence type="ECO:0000256" key="3">
    <source>
        <dbReference type="ARBA" id="ARBA00023027"/>
    </source>
</evidence>
<dbReference type="EMBL" id="AE001437">
    <property type="protein sequence ID" value="AAK80887.1"/>
    <property type="molecule type" value="Genomic_DNA"/>
</dbReference>
<dbReference type="InterPro" id="IPR036291">
    <property type="entry name" value="NAD(P)-bd_dom_sf"/>
</dbReference>
<dbReference type="Pfam" id="PF02826">
    <property type="entry name" value="2-Hacid_dh_C"/>
    <property type="match status" value="1"/>
</dbReference>
<evidence type="ECO:0000313" key="7">
    <source>
        <dbReference type="EMBL" id="AAK80887.1"/>
    </source>
</evidence>
<evidence type="ECO:0000259" key="6">
    <source>
        <dbReference type="Pfam" id="PF02826"/>
    </source>
</evidence>
<dbReference type="GO" id="GO:0016616">
    <property type="term" value="F:oxidoreductase activity, acting on the CH-OH group of donors, NAD or NADP as acceptor"/>
    <property type="evidence" value="ECO:0007669"/>
    <property type="project" value="InterPro"/>
</dbReference>
<proteinExistence type="inferred from homology"/>
<feature type="domain" description="D-isomer specific 2-hydroxyacid dehydrogenase catalytic" evidence="5">
    <location>
        <begin position="14"/>
        <end position="323"/>
    </location>
</feature>
<name>Q97F10_CLOAB</name>
<comment type="similarity">
    <text evidence="1 4">Belongs to the D-isomer specific 2-hydroxyacid dehydrogenase family.</text>
</comment>
<dbReference type="PANTHER" id="PTHR43761:SF1">
    <property type="entry name" value="D-ISOMER SPECIFIC 2-HYDROXYACID DEHYDROGENASE CATALYTIC DOMAIN-CONTAINING PROTEIN-RELATED"/>
    <property type="match status" value="1"/>
</dbReference>
<accession>Q97F10</accession>
<dbReference type="STRING" id="272562.CA_C2945"/>
<sequence length="324" mass="36088">MKIVVLDGYTLNPGDMSWEAFKEIGDLTVYDRTDYTGKEEEKTIERARDAEAILTNKTIITSKVIEKLPKLKYIGVLATGYNVVDLEFAKKKGIVVTNIPQYSTSSVVQMSMALILEICGHVGQHNASVKKGDWQNCADFSYLKYPIIELSGKTIGLVGYGSIGKAMQKAAEALGMKVFVYTPHPDKKYENESMKFVSLDTLFKEADVISLHCPLKDDNKEMINKASIKKMKNGVIIINTARGGLINERDLYEALKENKVYAAALDVVSFEPIKEDNPLLKAENCIITPHIAWATSEARQRLMNIAVNNLKQFVDGCPINVVNK</sequence>
<feature type="domain" description="D-isomer specific 2-hydroxyacid dehydrogenase NAD-binding" evidence="6">
    <location>
        <begin position="112"/>
        <end position="292"/>
    </location>
</feature>
<dbReference type="GO" id="GO:0051287">
    <property type="term" value="F:NAD binding"/>
    <property type="evidence" value="ECO:0007669"/>
    <property type="project" value="InterPro"/>
</dbReference>
<dbReference type="AlphaFoldDB" id="Q97F10"/>